<keyword evidence="3" id="KW-1185">Reference proteome</keyword>
<accession>W7DQV2</accession>
<feature type="chain" id="PRO_5004891026" evidence="1">
    <location>
        <begin position="21"/>
        <end position="102"/>
    </location>
</feature>
<organism evidence="2 3">
    <name type="scientific">Bipolaris victoriae (strain FI3)</name>
    <name type="common">Victoria blight of oats agent</name>
    <name type="synonym">Cochliobolus victoriae</name>
    <dbReference type="NCBI Taxonomy" id="930091"/>
    <lineage>
        <taxon>Eukaryota</taxon>
        <taxon>Fungi</taxon>
        <taxon>Dikarya</taxon>
        <taxon>Ascomycota</taxon>
        <taxon>Pezizomycotina</taxon>
        <taxon>Dothideomycetes</taxon>
        <taxon>Pleosporomycetidae</taxon>
        <taxon>Pleosporales</taxon>
        <taxon>Pleosporineae</taxon>
        <taxon>Pleosporaceae</taxon>
        <taxon>Bipolaris</taxon>
    </lineage>
</organism>
<gene>
    <name evidence="2" type="ORF">COCVIDRAFT_21267</name>
</gene>
<dbReference type="HOGENOM" id="CLU_2276990_0_0_1"/>
<name>W7DQV2_BIPV3</name>
<feature type="signal peptide" evidence="1">
    <location>
        <begin position="1"/>
        <end position="20"/>
    </location>
</feature>
<reference evidence="2 3" key="1">
    <citation type="journal article" date="2013" name="PLoS Genet.">
        <title>Comparative genome structure, secondary metabolite, and effector coding capacity across Cochliobolus pathogens.</title>
        <authorList>
            <person name="Condon B.J."/>
            <person name="Leng Y."/>
            <person name="Wu D."/>
            <person name="Bushley K.E."/>
            <person name="Ohm R.A."/>
            <person name="Otillar R."/>
            <person name="Martin J."/>
            <person name="Schackwitz W."/>
            <person name="Grimwood J."/>
            <person name="MohdZainudin N."/>
            <person name="Xue C."/>
            <person name="Wang R."/>
            <person name="Manning V.A."/>
            <person name="Dhillon B."/>
            <person name="Tu Z.J."/>
            <person name="Steffenson B.J."/>
            <person name="Salamov A."/>
            <person name="Sun H."/>
            <person name="Lowry S."/>
            <person name="LaButti K."/>
            <person name="Han J."/>
            <person name="Copeland A."/>
            <person name="Lindquist E."/>
            <person name="Barry K."/>
            <person name="Schmutz J."/>
            <person name="Baker S.E."/>
            <person name="Ciuffetti L.M."/>
            <person name="Grigoriev I.V."/>
            <person name="Zhong S."/>
            <person name="Turgeon B.G."/>
        </authorList>
    </citation>
    <scope>NUCLEOTIDE SEQUENCE [LARGE SCALE GENOMIC DNA]</scope>
    <source>
        <strain evidence="2 3">FI3</strain>
    </source>
</reference>
<dbReference type="Proteomes" id="UP000054337">
    <property type="component" value="Unassembled WGS sequence"/>
</dbReference>
<protein>
    <submittedName>
        <fullName evidence="2">Uncharacterized protein</fullName>
    </submittedName>
</protein>
<proteinExistence type="predicted"/>
<evidence type="ECO:0000256" key="1">
    <source>
        <dbReference type="SAM" id="SignalP"/>
    </source>
</evidence>
<dbReference type="RefSeq" id="XP_014550207.1">
    <property type="nucleotide sequence ID" value="XM_014694721.1"/>
</dbReference>
<dbReference type="AlphaFoldDB" id="W7DQV2"/>
<dbReference type="EMBL" id="KI968921">
    <property type="protein sequence ID" value="EUN20633.1"/>
    <property type="molecule type" value="Genomic_DNA"/>
</dbReference>
<keyword evidence="1" id="KW-0732">Signal</keyword>
<dbReference type="GeneID" id="26252680"/>
<evidence type="ECO:0000313" key="2">
    <source>
        <dbReference type="EMBL" id="EUN20633.1"/>
    </source>
</evidence>
<sequence>MKYVATLISLAMALAPVTLADVHCCMKPTENVPKINCNYSFYEPACCTGQLFKSCGRRANFKWTVDSPNYDTGASGTPGLLQPCKGGGQVACVKLAIPPPSS</sequence>
<evidence type="ECO:0000313" key="3">
    <source>
        <dbReference type="Proteomes" id="UP000054337"/>
    </source>
</evidence>